<comment type="caution">
    <text evidence="6">The sequence shown here is derived from an EMBL/GenBank/DDBJ whole genome shotgun (WGS) entry which is preliminary data.</text>
</comment>
<dbReference type="Pfam" id="PF19906">
    <property type="entry name" value="CGDB"/>
    <property type="match status" value="1"/>
</dbReference>
<evidence type="ECO:0000256" key="4">
    <source>
        <dbReference type="ARBA" id="ARBA00047208"/>
    </source>
</evidence>
<evidence type="ECO:0000256" key="3">
    <source>
        <dbReference type="ARBA" id="ARBA00046336"/>
    </source>
</evidence>
<dbReference type="OrthoDB" id="1494151at2"/>
<feature type="domain" description="C-glycoside deglycosidase beta subunit" evidence="5">
    <location>
        <begin position="2"/>
        <end position="113"/>
    </location>
</feature>
<dbReference type="GO" id="GO:0016829">
    <property type="term" value="F:lyase activity"/>
    <property type="evidence" value="ECO:0007669"/>
    <property type="project" value="UniProtKB-KW"/>
</dbReference>
<evidence type="ECO:0000313" key="7">
    <source>
        <dbReference type="Proteomes" id="UP000292085"/>
    </source>
</evidence>
<dbReference type="Proteomes" id="UP000292085">
    <property type="component" value="Unassembled WGS sequence"/>
</dbReference>
<sequence>MFDKYLICEHSLRNAGPTDAPEGFTFEAKLGYYRGLGLSMIEDIAVAIDGVELPRDAVRFDEGKGPLTLDQMATAYDRRWAFGETATLIVEYPGGFPPGEHNVSLRQKLRISYLPFPAINSDSKTLSL</sequence>
<evidence type="ECO:0000259" key="5">
    <source>
        <dbReference type="Pfam" id="PF19906"/>
    </source>
</evidence>
<gene>
    <name evidence="6" type="ORF">EWE75_19330</name>
</gene>
<dbReference type="AlphaFoldDB" id="A0A4Q6XXD2"/>
<keyword evidence="2" id="KW-0119">Carbohydrate metabolism</keyword>
<organism evidence="6 7">
    <name type="scientific">Sphingomonas populi</name>
    <dbReference type="NCBI Taxonomy" id="2484750"/>
    <lineage>
        <taxon>Bacteria</taxon>
        <taxon>Pseudomonadati</taxon>
        <taxon>Pseudomonadota</taxon>
        <taxon>Alphaproteobacteria</taxon>
        <taxon>Sphingomonadales</taxon>
        <taxon>Sphingomonadaceae</taxon>
        <taxon>Sphingomonas</taxon>
    </lineage>
</organism>
<keyword evidence="7" id="KW-1185">Reference proteome</keyword>
<keyword evidence="1" id="KW-0456">Lyase</keyword>
<dbReference type="RefSeq" id="WP_130159746.1">
    <property type="nucleotide sequence ID" value="NZ_SGIS01000037.1"/>
</dbReference>
<dbReference type="EMBL" id="SGIS01000037">
    <property type="protein sequence ID" value="RZF61156.1"/>
    <property type="molecule type" value="Genomic_DNA"/>
</dbReference>
<evidence type="ECO:0000256" key="1">
    <source>
        <dbReference type="ARBA" id="ARBA00023239"/>
    </source>
</evidence>
<comment type="similarity">
    <text evidence="3">Belongs to the C-glycoside deglycosidase beta subunit family.</text>
</comment>
<accession>A0A4Q6XXD2</accession>
<proteinExistence type="inferred from homology"/>
<evidence type="ECO:0000313" key="6">
    <source>
        <dbReference type="EMBL" id="RZF61156.1"/>
    </source>
</evidence>
<evidence type="ECO:0000256" key="2">
    <source>
        <dbReference type="ARBA" id="ARBA00023277"/>
    </source>
</evidence>
<reference evidence="6 7" key="1">
    <citation type="submission" date="2019-02" db="EMBL/GenBank/DDBJ databases">
        <authorList>
            <person name="Li Y."/>
        </authorList>
    </citation>
    <scope>NUCLEOTIDE SEQUENCE [LARGE SCALE GENOMIC DNA]</scope>
    <source>
        <strain evidence="6 7">3-7</strain>
    </source>
</reference>
<dbReference type="InterPro" id="IPR045959">
    <property type="entry name" value="CGDB"/>
</dbReference>
<name>A0A4Q6XXD2_9SPHN</name>
<protein>
    <recommendedName>
        <fullName evidence="4">C-deglycosylation enzyme beta subunit</fullName>
    </recommendedName>
</protein>